<feature type="region of interest" description="Disordered" evidence="1">
    <location>
        <begin position="35"/>
        <end position="100"/>
    </location>
</feature>
<protein>
    <submittedName>
        <fullName evidence="2">Uncharacterized protein</fullName>
    </submittedName>
</protein>
<evidence type="ECO:0000256" key="1">
    <source>
        <dbReference type="SAM" id="MobiDB-lite"/>
    </source>
</evidence>
<dbReference type="EMBL" id="BMSX01000005">
    <property type="protein sequence ID" value="GGR09261.1"/>
    <property type="molecule type" value="Genomic_DNA"/>
</dbReference>
<sequence length="100" mass="10633">MQGHEGRAEWSQINFLRLEPLQFRAVEPKEVLTDTRVPGDDVSCSWNLTASSGLPPRPRGKPGGTGGGKALADRRADVSSASRRADGGKFGTPQASCAVR</sequence>
<comment type="caution">
    <text evidence="2">The sequence shown here is derived from an EMBL/GenBank/DDBJ whole genome shotgun (WGS) entry which is preliminary data.</text>
</comment>
<name>A0A918C7M8_9ACTN</name>
<feature type="compositionally biased region" description="Basic and acidic residues" evidence="1">
    <location>
        <begin position="71"/>
        <end position="87"/>
    </location>
</feature>
<dbReference type="AlphaFoldDB" id="A0A918C7M8"/>
<gene>
    <name evidence="2" type="ORF">GCM10010251_26260</name>
</gene>
<proteinExistence type="predicted"/>
<organism evidence="2 3">
    <name type="scientific">Streptomyces aurantiogriseus</name>
    <dbReference type="NCBI Taxonomy" id="66870"/>
    <lineage>
        <taxon>Bacteria</taxon>
        <taxon>Bacillati</taxon>
        <taxon>Actinomycetota</taxon>
        <taxon>Actinomycetes</taxon>
        <taxon>Kitasatosporales</taxon>
        <taxon>Streptomycetaceae</taxon>
        <taxon>Streptomyces</taxon>
    </lineage>
</organism>
<accession>A0A918C7M8</accession>
<evidence type="ECO:0000313" key="2">
    <source>
        <dbReference type="EMBL" id="GGR09261.1"/>
    </source>
</evidence>
<reference evidence="2" key="1">
    <citation type="journal article" date="2014" name="Int. J. Syst. Evol. Microbiol.">
        <title>Complete genome sequence of Corynebacterium casei LMG S-19264T (=DSM 44701T), isolated from a smear-ripened cheese.</title>
        <authorList>
            <consortium name="US DOE Joint Genome Institute (JGI-PGF)"/>
            <person name="Walter F."/>
            <person name="Albersmeier A."/>
            <person name="Kalinowski J."/>
            <person name="Ruckert C."/>
        </authorList>
    </citation>
    <scope>NUCLEOTIDE SEQUENCE</scope>
    <source>
        <strain evidence="2">JCM 4346</strain>
    </source>
</reference>
<reference evidence="2" key="2">
    <citation type="submission" date="2020-09" db="EMBL/GenBank/DDBJ databases">
        <authorList>
            <person name="Sun Q."/>
            <person name="Ohkuma M."/>
        </authorList>
    </citation>
    <scope>NUCLEOTIDE SEQUENCE</scope>
    <source>
        <strain evidence="2">JCM 4346</strain>
    </source>
</reference>
<keyword evidence="3" id="KW-1185">Reference proteome</keyword>
<dbReference type="Proteomes" id="UP000658320">
    <property type="component" value="Unassembled WGS sequence"/>
</dbReference>
<evidence type="ECO:0000313" key="3">
    <source>
        <dbReference type="Proteomes" id="UP000658320"/>
    </source>
</evidence>